<sequence>PPDPQNPQIFPKIPQISPLQGAHLALIDSLMAAFVTEATRNLGTPPGAPPGPQSWEPKILAWLETVNRKLQESSEKEGGGTAPNLGVPESSTAPPGCSHKCPTRWYWKLVPIRYRKDKGAPPAPPPFPPVRGLQDLASGGVLAAAIHFYCPQSLRLEEIRLGAPLALPDRLHNLGLVRDFGARHLRTRCPLAVEDLLYMAPALKLNVGAFLAELFLCFEVLRPPFVTPRQLGGTSGMRGPQIWGGGDPRFWGVSSPGFNFRHPLLAGGGQPPGKTPPKSGGGDPKNLGRGPRGGIWDFGGDLGFFGGILGHPLSQAVSFSIPFGLDSDVDIVMGNPVGVPAGTLARSASSDSLSHPRHPLRATPAPPPSGPHREALQIIHSSERLLPDGAPDAFFLHSPEPPNPLGNPQNFPVNPQNPPQNFPHNPPQNPPQNSPQNPPRPMTSFAERKKKLEEAAPTNPPGGPG</sequence>
<dbReference type="GO" id="GO:0051011">
    <property type="term" value="F:microtubule minus-end binding"/>
    <property type="evidence" value="ECO:0007669"/>
    <property type="project" value="TreeGrafter"/>
</dbReference>
<dbReference type="PANTHER" id="PTHR21595:SF2">
    <property type="entry name" value="CALMODULIN-REGULATED SPECTRIN-ASSOCIATED PROTEIN 3"/>
    <property type="match status" value="1"/>
</dbReference>
<evidence type="ECO:0000256" key="1">
    <source>
        <dbReference type="SAM" id="MobiDB-lite"/>
    </source>
</evidence>
<organism evidence="3 4">
    <name type="scientific">Nesospiza acunhae</name>
    <dbReference type="NCBI Taxonomy" id="381881"/>
    <lineage>
        <taxon>Eukaryota</taxon>
        <taxon>Metazoa</taxon>
        <taxon>Chordata</taxon>
        <taxon>Craniata</taxon>
        <taxon>Vertebrata</taxon>
        <taxon>Euteleostomi</taxon>
        <taxon>Archelosauria</taxon>
        <taxon>Archosauria</taxon>
        <taxon>Dinosauria</taxon>
        <taxon>Saurischia</taxon>
        <taxon>Theropoda</taxon>
        <taxon>Coelurosauria</taxon>
        <taxon>Aves</taxon>
        <taxon>Neognathae</taxon>
        <taxon>Neoaves</taxon>
        <taxon>Telluraves</taxon>
        <taxon>Australaves</taxon>
        <taxon>Passeriformes</taxon>
        <taxon>Thraupidae</taxon>
        <taxon>Nesospiza</taxon>
    </lineage>
</organism>
<dbReference type="InterPro" id="IPR022613">
    <property type="entry name" value="CH_CAMSAP_2"/>
</dbReference>
<dbReference type="GO" id="GO:0005516">
    <property type="term" value="F:calmodulin binding"/>
    <property type="evidence" value="ECO:0007669"/>
    <property type="project" value="InterPro"/>
</dbReference>
<dbReference type="AlphaFoldDB" id="A0A7K7S6L8"/>
<accession>A0A7K7S6L8</accession>
<feature type="compositionally biased region" description="Pro residues" evidence="1">
    <location>
        <begin position="415"/>
        <end position="441"/>
    </location>
</feature>
<dbReference type="InterPro" id="IPR032940">
    <property type="entry name" value="CAMSAP"/>
</dbReference>
<dbReference type="Proteomes" id="UP000549091">
    <property type="component" value="Unassembled WGS sequence"/>
</dbReference>
<dbReference type="Pfam" id="PF11971">
    <property type="entry name" value="CAMSAP_CH"/>
    <property type="match status" value="1"/>
</dbReference>
<evidence type="ECO:0000259" key="2">
    <source>
        <dbReference type="Pfam" id="PF11971"/>
    </source>
</evidence>
<evidence type="ECO:0000313" key="3">
    <source>
        <dbReference type="EMBL" id="NXA00195.1"/>
    </source>
</evidence>
<feature type="region of interest" description="Disordered" evidence="1">
    <location>
        <begin position="343"/>
        <end position="373"/>
    </location>
</feature>
<dbReference type="GO" id="GO:0007026">
    <property type="term" value="P:negative regulation of microtubule depolymerization"/>
    <property type="evidence" value="ECO:0007669"/>
    <property type="project" value="TreeGrafter"/>
</dbReference>
<comment type="caution">
    <text evidence="3">The sequence shown here is derived from an EMBL/GenBank/DDBJ whole genome shotgun (WGS) entry which is preliminary data.</text>
</comment>
<protein>
    <submittedName>
        <fullName evidence="3">cAMP3 protein</fullName>
    </submittedName>
</protein>
<proteinExistence type="predicted"/>
<feature type="region of interest" description="Disordered" evidence="1">
    <location>
        <begin position="262"/>
        <end position="292"/>
    </location>
</feature>
<keyword evidence="4" id="KW-1185">Reference proteome</keyword>
<feature type="domain" description="CASAMP second calponin-homology" evidence="2">
    <location>
        <begin position="125"/>
        <end position="199"/>
    </location>
</feature>
<feature type="non-terminal residue" evidence="3">
    <location>
        <position position="1"/>
    </location>
</feature>
<feature type="region of interest" description="Disordered" evidence="1">
    <location>
        <begin position="70"/>
        <end position="98"/>
    </location>
</feature>
<name>A0A7K7S6L8_9PASS</name>
<evidence type="ECO:0000313" key="4">
    <source>
        <dbReference type="Proteomes" id="UP000549091"/>
    </source>
</evidence>
<feature type="non-terminal residue" evidence="3">
    <location>
        <position position="465"/>
    </location>
</feature>
<feature type="region of interest" description="Disordered" evidence="1">
    <location>
        <begin position="387"/>
        <end position="465"/>
    </location>
</feature>
<dbReference type="GO" id="GO:0031122">
    <property type="term" value="P:cytoplasmic microtubule organization"/>
    <property type="evidence" value="ECO:0007669"/>
    <property type="project" value="TreeGrafter"/>
</dbReference>
<gene>
    <name evidence="3" type="primary">Camsap3_1</name>
    <name evidence="3" type="ORF">NESACU_R16792</name>
</gene>
<dbReference type="PANTHER" id="PTHR21595">
    <property type="entry name" value="PATRONIN"/>
    <property type="match status" value="1"/>
</dbReference>
<dbReference type="GO" id="GO:0036449">
    <property type="term" value="C:microtubule minus-end"/>
    <property type="evidence" value="ECO:0007669"/>
    <property type="project" value="TreeGrafter"/>
</dbReference>
<dbReference type="EMBL" id="VZSU01002447">
    <property type="protein sequence ID" value="NXA00195.1"/>
    <property type="molecule type" value="Genomic_DNA"/>
</dbReference>
<reference evidence="3 4" key="1">
    <citation type="submission" date="2019-09" db="EMBL/GenBank/DDBJ databases">
        <title>Bird 10,000 Genomes (B10K) Project - Family phase.</title>
        <authorList>
            <person name="Zhang G."/>
        </authorList>
    </citation>
    <scope>NUCLEOTIDE SEQUENCE [LARGE SCALE GENOMIC DNA]</scope>
    <source>
        <strain evidence="3">OUT-0053</strain>
        <tissue evidence="3">Muscle</tissue>
    </source>
</reference>